<proteinExistence type="predicted"/>
<evidence type="ECO:0000313" key="1">
    <source>
        <dbReference type="EMBL" id="SVB89237.1"/>
    </source>
</evidence>
<sequence length="463" mass="48383">TIVARYTHPSFDSTVTDTVIMNVLCSEPNCEAGGSGGPDVTMSLTTTPMSGGYIVGEDVEGDPAITHIMATLTSGDGTPIANEAITFLSSAGVITYVGPDSTDSEGRVFAIFEDGGVAVDNPGSPQFEGVTITATSVVASAYVGINVYPASVYPYELILNTNADEITLDNGATTANITGTLLRNGLNEPVSSVTLSVSSDRGYLVEGSEATTDPTGQISFTFQDQNLPEDVGMATITASYTHPGFGSTVADSVQVSIVTNYTLTLTSAPVAPDNTVVGEDVLGDIARTRIVATLTDQSGAPVEDHTLLFRSRVSGSAAGTMTVDSSQTNGEGRIYTYFDDGGNVYQDNPGTEDFEGVVVTAYIGHDMTGESQSLQFNVYPVSIWPYELILNTDVDEISLDNGATSANITGILLRNGLNEPVSSVTLSVSSDRGYIVEGTEVTTDSTGQISFTFQDQNLPEDVG</sequence>
<feature type="non-terminal residue" evidence="1">
    <location>
        <position position="463"/>
    </location>
</feature>
<dbReference type="InterPro" id="IPR013783">
    <property type="entry name" value="Ig-like_fold"/>
</dbReference>
<gene>
    <name evidence="1" type="ORF">METZ01_LOCUS242091</name>
</gene>
<feature type="non-terminal residue" evidence="1">
    <location>
        <position position="1"/>
    </location>
</feature>
<protein>
    <submittedName>
        <fullName evidence="1">Uncharacterized protein</fullName>
    </submittedName>
</protein>
<dbReference type="Gene3D" id="2.60.40.10">
    <property type="entry name" value="Immunoglobulins"/>
    <property type="match status" value="2"/>
</dbReference>
<name>A0A382HQK1_9ZZZZ</name>
<reference evidence="1" key="1">
    <citation type="submission" date="2018-05" db="EMBL/GenBank/DDBJ databases">
        <authorList>
            <person name="Lanie J.A."/>
            <person name="Ng W.-L."/>
            <person name="Kazmierczak K.M."/>
            <person name="Andrzejewski T.M."/>
            <person name="Davidsen T.M."/>
            <person name="Wayne K.J."/>
            <person name="Tettelin H."/>
            <person name="Glass J.I."/>
            <person name="Rusch D."/>
            <person name="Podicherti R."/>
            <person name="Tsui H.-C.T."/>
            <person name="Winkler M.E."/>
        </authorList>
    </citation>
    <scope>NUCLEOTIDE SEQUENCE</scope>
</reference>
<accession>A0A382HQK1</accession>
<organism evidence="1">
    <name type="scientific">marine metagenome</name>
    <dbReference type="NCBI Taxonomy" id="408172"/>
    <lineage>
        <taxon>unclassified sequences</taxon>
        <taxon>metagenomes</taxon>
        <taxon>ecological metagenomes</taxon>
    </lineage>
</organism>
<dbReference type="AlphaFoldDB" id="A0A382HQK1"/>
<dbReference type="EMBL" id="UINC01062525">
    <property type="protein sequence ID" value="SVB89237.1"/>
    <property type="molecule type" value="Genomic_DNA"/>
</dbReference>